<keyword evidence="3" id="KW-0813">Transport</keyword>
<feature type="transmembrane region" description="Helical" evidence="8">
    <location>
        <begin position="152"/>
        <end position="176"/>
    </location>
</feature>
<dbReference type="InterPro" id="IPR011606">
    <property type="entry name" value="Brnchd-chn_aa_trnsp_permease"/>
</dbReference>
<dbReference type="Proteomes" id="UP000675940">
    <property type="component" value="Unassembled WGS sequence"/>
</dbReference>
<reference evidence="9" key="1">
    <citation type="submission" date="2021-03" db="EMBL/GenBank/DDBJ databases">
        <title>Sagittula salina sp. nov. strain M10.9X isolated from the marine waste.</title>
        <authorList>
            <person name="Satari L."/>
            <person name="Molina-Menor E."/>
            <person name="Vidal-Verdu A."/>
            <person name="Pascual J."/>
            <person name="Pereto J."/>
            <person name="Porcar M."/>
        </authorList>
    </citation>
    <scope>NUCLEOTIDE SEQUENCE</scope>
    <source>
        <strain evidence="9">M10.9X</strain>
    </source>
</reference>
<accession>A0A940MTL5</accession>
<feature type="transmembrane region" description="Helical" evidence="8">
    <location>
        <begin position="37"/>
        <end position="57"/>
    </location>
</feature>
<feature type="transmembrane region" description="Helical" evidence="8">
    <location>
        <begin position="188"/>
        <end position="206"/>
    </location>
</feature>
<evidence type="ECO:0000313" key="9">
    <source>
        <dbReference type="EMBL" id="MBP0483747.1"/>
    </source>
</evidence>
<dbReference type="PANTHER" id="PTHR34979">
    <property type="entry name" value="INNER MEMBRANE PROTEIN YGAZ"/>
    <property type="match status" value="1"/>
</dbReference>
<evidence type="ECO:0000256" key="8">
    <source>
        <dbReference type="SAM" id="Phobius"/>
    </source>
</evidence>
<comment type="subcellular location">
    <subcellularLocation>
        <location evidence="1">Cell membrane</location>
        <topology evidence="1">Multi-pass membrane protein</topology>
    </subcellularLocation>
</comment>
<dbReference type="AlphaFoldDB" id="A0A940MTL5"/>
<gene>
    <name evidence="9" type="ORF">J5474_14785</name>
</gene>
<evidence type="ECO:0000313" key="10">
    <source>
        <dbReference type="Proteomes" id="UP000675940"/>
    </source>
</evidence>
<evidence type="ECO:0000256" key="6">
    <source>
        <dbReference type="ARBA" id="ARBA00022989"/>
    </source>
</evidence>
<feature type="transmembrane region" description="Helical" evidence="8">
    <location>
        <begin position="218"/>
        <end position="240"/>
    </location>
</feature>
<proteinExistence type="inferred from homology"/>
<feature type="transmembrane region" description="Helical" evidence="8">
    <location>
        <begin position="63"/>
        <end position="82"/>
    </location>
</feature>
<keyword evidence="4" id="KW-1003">Cell membrane</keyword>
<evidence type="ECO:0000256" key="2">
    <source>
        <dbReference type="ARBA" id="ARBA00010735"/>
    </source>
</evidence>
<keyword evidence="6 8" id="KW-1133">Transmembrane helix</keyword>
<feature type="transmembrane region" description="Helical" evidence="8">
    <location>
        <begin position="89"/>
        <end position="111"/>
    </location>
</feature>
<sequence length="254" mass="26593">MSSQSPGFGTHAPVAPETGRTEFRAGFRRGFRDGLPFLLVVCPFAMLFGVVATEAGLNVLETLSFSVVVIAGAAQFTAITLLADQTPTLVVLMSALAVNLRLAMYSASITPHLGPLPLWKRSLTAYFLVDQTYAAAALDYEKHPNQSLASKFGFFVGVAMPICPPWYLFTLLGAWAGNAIPEGLGLDFVLPLAFIAMLGPALRTGAHRVAALAGGAGALVFAFLPWNLGLIAGAVLGMIAGAEAERRSAKGAAQ</sequence>
<dbReference type="PANTHER" id="PTHR34979:SF1">
    <property type="entry name" value="INNER MEMBRANE PROTEIN YGAZ"/>
    <property type="match status" value="1"/>
</dbReference>
<comment type="similarity">
    <text evidence="2">Belongs to the AzlC family.</text>
</comment>
<keyword evidence="10" id="KW-1185">Reference proteome</keyword>
<evidence type="ECO:0000256" key="5">
    <source>
        <dbReference type="ARBA" id="ARBA00022692"/>
    </source>
</evidence>
<dbReference type="GO" id="GO:0005886">
    <property type="term" value="C:plasma membrane"/>
    <property type="evidence" value="ECO:0007669"/>
    <property type="project" value="UniProtKB-SubCell"/>
</dbReference>
<comment type="caution">
    <text evidence="9">The sequence shown here is derived from an EMBL/GenBank/DDBJ whole genome shotgun (WGS) entry which is preliminary data.</text>
</comment>
<organism evidence="9 10">
    <name type="scientific">Sagittula salina</name>
    <dbReference type="NCBI Taxonomy" id="2820268"/>
    <lineage>
        <taxon>Bacteria</taxon>
        <taxon>Pseudomonadati</taxon>
        <taxon>Pseudomonadota</taxon>
        <taxon>Alphaproteobacteria</taxon>
        <taxon>Rhodobacterales</taxon>
        <taxon>Roseobacteraceae</taxon>
        <taxon>Sagittula</taxon>
    </lineage>
</organism>
<protein>
    <submittedName>
        <fullName evidence="9">AzlC family ABC transporter permease</fullName>
    </submittedName>
</protein>
<evidence type="ECO:0000256" key="7">
    <source>
        <dbReference type="ARBA" id="ARBA00023136"/>
    </source>
</evidence>
<dbReference type="EMBL" id="JAGISH010000008">
    <property type="protein sequence ID" value="MBP0483747.1"/>
    <property type="molecule type" value="Genomic_DNA"/>
</dbReference>
<keyword evidence="7 8" id="KW-0472">Membrane</keyword>
<evidence type="ECO:0000256" key="1">
    <source>
        <dbReference type="ARBA" id="ARBA00004651"/>
    </source>
</evidence>
<dbReference type="GO" id="GO:1903785">
    <property type="term" value="P:L-valine transmembrane transport"/>
    <property type="evidence" value="ECO:0007669"/>
    <property type="project" value="TreeGrafter"/>
</dbReference>
<name>A0A940MTL5_9RHOB</name>
<dbReference type="Pfam" id="PF03591">
    <property type="entry name" value="AzlC"/>
    <property type="match status" value="1"/>
</dbReference>
<evidence type="ECO:0000256" key="3">
    <source>
        <dbReference type="ARBA" id="ARBA00022448"/>
    </source>
</evidence>
<evidence type="ECO:0000256" key="4">
    <source>
        <dbReference type="ARBA" id="ARBA00022475"/>
    </source>
</evidence>
<keyword evidence="5 8" id="KW-0812">Transmembrane</keyword>